<dbReference type="PROSITE" id="PS00461">
    <property type="entry name" value="6PGD"/>
    <property type="match status" value="1"/>
</dbReference>
<reference evidence="17 18" key="1">
    <citation type="journal article" date="2014" name="Genome Announc.">
        <title>Draft Genome Sequences of Two Isolates of the Roseobacter Group, Sulfitobacter sp. Strains 3SOLIMAR09 and 1FIGIMAR09, from Harbors of Mallorca Island (Mediterranean Sea).</title>
        <authorList>
            <person name="Mas-Llado M."/>
            <person name="Pina-Villalonga J.M."/>
            <person name="Brunet-Galmes I."/>
            <person name="Nogales B."/>
            <person name="Bosch R."/>
        </authorList>
    </citation>
    <scope>NUCLEOTIDE SEQUENCE [LARGE SCALE GENOMIC DNA]</scope>
    <source>
        <strain evidence="17 18">1FIGIMAR09</strain>
    </source>
</reference>
<feature type="domain" description="6-phosphogluconate dehydrogenase C-terminal" evidence="16">
    <location>
        <begin position="184"/>
        <end position="470"/>
    </location>
</feature>
<evidence type="ECO:0000256" key="14">
    <source>
        <dbReference type="PIRSR" id="PIRSR000109-2"/>
    </source>
</evidence>
<feature type="binding site" description="in other chain" evidence="14">
    <location>
        <begin position="191"/>
        <end position="192"/>
    </location>
    <ligand>
        <name>substrate</name>
        <note>ligand shared between dimeric partners</note>
    </ligand>
</feature>
<comment type="caution">
    <text evidence="17">The sequence shown here is derived from an EMBL/GenBank/DDBJ whole genome shotgun (WGS) entry which is preliminary data.</text>
</comment>
<evidence type="ECO:0000256" key="4">
    <source>
        <dbReference type="ARBA" id="ARBA00011738"/>
    </source>
</evidence>
<evidence type="ECO:0000259" key="16">
    <source>
        <dbReference type="SMART" id="SM01350"/>
    </source>
</evidence>
<proteinExistence type="inferred from homology"/>
<dbReference type="Gene3D" id="3.40.50.720">
    <property type="entry name" value="NAD(P)-binding Rossmann-like Domain"/>
    <property type="match status" value="1"/>
</dbReference>
<evidence type="ECO:0000313" key="18">
    <source>
        <dbReference type="Proteomes" id="UP000027337"/>
    </source>
</evidence>
<evidence type="ECO:0000256" key="2">
    <source>
        <dbReference type="ARBA" id="ARBA00004874"/>
    </source>
</evidence>
<dbReference type="InterPro" id="IPR036291">
    <property type="entry name" value="NAD(P)-bd_dom_sf"/>
</dbReference>
<dbReference type="GO" id="GO:0050661">
    <property type="term" value="F:NADP binding"/>
    <property type="evidence" value="ECO:0007669"/>
    <property type="project" value="InterPro"/>
</dbReference>
<gene>
    <name evidence="17" type="ORF">PM02_10590</name>
</gene>
<dbReference type="UniPathway" id="UPA00115">
    <property type="reaction ID" value="UER00410"/>
</dbReference>
<dbReference type="EMBL" id="JEMU01000008">
    <property type="protein sequence ID" value="KAJ02915.1"/>
    <property type="molecule type" value="Genomic_DNA"/>
</dbReference>
<comment type="catalytic activity">
    <reaction evidence="11 12 15">
        <text>6-phospho-D-gluconate + NADP(+) = D-ribulose 5-phosphate + CO2 + NADPH</text>
        <dbReference type="Rhea" id="RHEA:10116"/>
        <dbReference type="ChEBI" id="CHEBI:16526"/>
        <dbReference type="ChEBI" id="CHEBI:57783"/>
        <dbReference type="ChEBI" id="CHEBI:58121"/>
        <dbReference type="ChEBI" id="CHEBI:58349"/>
        <dbReference type="ChEBI" id="CHEBI:58759"/>
        <dbReference type="EC" id="1.1.1.44"/>
    </reaction>
</comment>
<dbReference type="SUPFAM" id="SSF51735">
    <property type="entry name" value="NAD(P)-binding Rossmann-fold domains"/>
    <property type="match status" value="1"/>
</dbReference>
<evidence type="ECO:0000256" key="8">
    <source>
        <dbReference type="ARBA" id="ARBA00023002"/>
    </source>
</evidence>
<comment type="subunit">
    <text evidence="4 12">Homodimer.</text>
</comment>
<evidence type="ECO:0000256" key="10">
    <source>
        <dbReference type="ARBA" id="ARBA00023126"/>
    </source>
</evidence>
<name>A0A061SUD1_9RHOB</name>
<feature type="active site" description="Proton donor" evidence="13">
    <location>
        <position position="195"/>
    </location>
</feature>
<dbReference type="STRING" id="83219.PM02_10590"/>
<sequence length="472" mass="50277">MNKQSKGADIGVYGLGTMGSALALNLADSGFDVAVSNREANWIDDFIKEAGPLAKRLTGQADLADFVAAIARPRSILFMIPSGAPMDAMIEAIRPHLEEGDTIIDGGNANFNDTRRRSADLVGTGLHFVGMGVSGGEEGARHGPSMMVGGTDHSWTSLRPMAEAIAAKFKGEPCVAHLGPDGAGHFVKTVHNGIEYADMQMIAEIYGLLRDAGGQSAPQIGALFEGWTDGPLSSYLIEVSAAALLSIDSKTGQPMVDVIRDQAGQKGTGRWTLIEALKMGQSANTIEAAVGARGWSSEKDTRVMAEPLLAAGTLAADMPSDADLEQAMLAGRILAHAQGFRILWAASDEFDWSLDMARISEIWRAGCIIRSALLDEFADAFRGDLPAEHLILAPAMRARLEVSVQALRRVLSAAIAQGVAMPALSASLAWYDTMRRGRGTANLIQAQRDFFGAHGFDRTDEDGKFHGDWNAL</sequence>
<dbReference type="AlphaFoldDB" id="A0A061SUD1"/>
<keyword evidence="8 12" id="KW-0560">Oxidoreductase</keyword>
<dbReference type="eggNOG" id="COG0362">
    <property type="taxonomic scope" value="Bacteria"/>
</dbReference>
<dbReference type="InterPro" id="IPR006183">
    <property type="entry name" value="Pgluconate_DH"/>
</dbReference>
<dbReference type="Proteomes" id="UP000027337">
    <property type="component" value="Unassembled WGS sequence"/>
</dbReference>
<evidence type="ECO:0000256" key="3">
    <source>
        <dbReference type="ARBA" id="ARBA00008419"/>
    </source>
</evidence>
<keyword evidence="10 12" id="KW-0570">Pentose shunt</keyword>
<feature type="binding site" description="in other chain" evidence="14">
    <location>
        <begin position="134"/>
        <end position="136"/>
    </location>
    <ligand>
        <name>substrate</name>
        <note>ligand shared between dimeric partners</note>
    </ligand>
</feature>
<dbReference type="InterPro" id="IPR006113">
    <property type="entry name" value="6PGDH_Gnd/GntZ"/>
</dbReference>
<dbReference type="SUPFAM" id="SSF48179">
    <property type="entry name" value="6-phosphogluconate dehydrogenase C-terminal domain-like"/>
    <property type="match status" value="1"/>
</dbReference>
<comment type="pathway">
    <text evidence="2 12 15">Carbohydrate degradation; pentose phosphate pathway; D-ribulose 5-phosphate from D-glucose 6-phosphate (oxidative stage): step 3/3.</text>
</comment>
<dbReference type="Pfam" id="PF00393">
    <property type="entry name" value="6PGD"/>
    <property type="match status" value="1"/>
</dbReference>
<feature type="active site" description="Proton acceptor" evidence="13">
    <location>
        <position position="188"/>
    </location>
</feature>
<dbReference type="InterPro" id="IPR013328">
    <property type="entry name" value="6PGD_dom2"/>
</dbReference>
<keyword evidence="18" id="KW-1185">Reference proteome</keyword>
<dbReference type="NCBIfam" id="NF006765">
    <property type="entry name" value="PRK09287.1"/>
    <property type="match status" value="1"/>
</dbReference>
<keyword evidence="9 15" id="KW-0311">Gluconate utilization</keyword>
<evidence type="ECO:0000256" key="15">
    <source>
        <dbReference type="RuleBase" id="RU000485"/>
    </source>
</evidence>
<dbReference type="GO" id="GO:0019521">
    <property type="term" value="P:D-gluconate metabolic process"/>
    <property type="evidence" value="ECO:0007669"/>
    <property type="project" value="UniProtKB-KW"/>
</dbReference>
<dbReference type="InterPro" id="IPR008927">
    <property type="entry name" value="6-PGluconate_DH-like_C_sf"/>
</dbReference>
<evidence type="ECO:0000256" key="5">
    <source>
        <dbReference type="ARBA" id="ARBA00013011"/>
    </source>
</evidence>
<accession>A0A061SUD1</accession>
<dbReference type="Gene3D" id="1.10.1040.10">
    <property type="entry name" value="N-(1-d-carboxylethyl)-l-norvaline Dehydrogenase, domain 2"/>
    <property type="match status" value="1"/>
</dbReference>
<keyword evidence="7 12" id="KW-0521">NADP</keyword>
<dbReference type="NCBIfam" id="TIGR00873">
    <property type="entry name" value="gnd"/>
    <property type="match status" value="1"/>
</dbReference>
<evidence type="ECO:0000313" key="17">
    <source>
        <dbReference type="EMBL" id="KAJ02915.1"/>
    </source>
</evidence>
<dbReference type="InterPro" id="IPR006184">
    <property type="entry name" value="6PGdom_BS"/>
</dbReference>
<dbReference type="EC" id="1.1.1.44" evidence="5 12"/>
<dbReference type="PIRSF" id="PIRSF000109">
    <property type="entry name" value="6PGD"/>
    <property type="match status" value="1"/>
</dbReference>
<feature type="binding site" description="in other chain" evidence="14">
    <location>
        <position position="266"/>
    </location>
    <ligand>
        <name>substrate</name>
        <note>ligand shared between dimeric partners</note>
    </ligand>
</feature>
<dbReference type="GO" id="GO:0006098">
    <property type="term" value="P:pentose-phosphate shunt"/>
    <property type="evidence" value="ECO:0007669"/>
    <property type="project" value="UniProtKB-UniPathway"/>
</dbReference>
<evidence type="ECO:0000256" key="1">
    <source>
        <dbReference type="ARBA" id="ARBA00002526"/>
    </source>
</evidence>
<dbReference type="SMART" id="SM01350">
    <property type="entry name" value="6PGD"/>
    <property type="match status" value="1"/>
</dbReference>
<evidence type="ECO:0000256" key="7">
    <source>
        <dbReference type="ARBA" id="ARBA00022857"/>
    </source>
</evidence>
<organism evidence="17 18">
    <name type="scientific">Sulfitobacter mediterraneus</name>
    <dbReference type="NCBI Taxonomy" id="83219"/>
    <lineage>
        <taxon>Bacteria</taxon>
        <taxon>Pseudomonadati</taxon>
        <taxon>Pseudomonadota</taxon>
        <taxon>Alphaproteobacteria</taxon>
        <taxon>Rhodobacterales</taxon>
        <taxon>Roseobacteraceae</taxon>
        <taxon>Sulfitobacter</taxon>
    </lineage>
</organism>
<dbReference type="Gene3D" id="1.20.5.320">
    <property type="entry name" value="6-Phosphogluconate Dehydrogenase, domain 3"/>
    <property type="match status" value="1"/>
</dbReference>
<dbReference type="PANTHER" id="PTHR11811">
    <property type="entry name" value="6-PHOSPHOGLUCONATE DEHYDROGENASE"/>
    <property type="match status" value="1"/>
</dbReference>
<feature type="binding site" description="in other chain" evidence="14">
    <location>
        <position position="293"/>
    </location>
    <ligand>
        <name>substrate</name>
        <note>ligand shared between dimeric partners</note>
    </ligand>
</feature>
<dbReference type="RefSeq" id="WP_037908113.1">
    <property type="nucleotide sequence ID" value="NZ_JEMU01000008.1"/>
</dbReference>
<dbReference type="InterPro" id="IPR006115">
    <property type="entry name" value="6PGDH_NADP-bd"/>
</dbReference>
<comment type="function">
    <text evidence="1 12">Catalyzes the oxidative decarboxylation of 6-phosphogluconate to ribulose 5-phosphate and CO(2), with concomitant reduction of NADP to NADPH.</text>
</comment>
<protein>
    <recommendedName>
        <fullName evidence="6 12">6-phosphogluconate dehydrogenase, decarboxylating</fullName>
        <ecNumber evidence="5 12">1.1.1.44</ecNumber>
    </recommendedName>
</protein>
<evidence type="ECO:0000256" key="9">
    <source>
        <dbReference type="ARBA" id="ARBA00023064"/>
    </source>
</evidence>
<dbReference type="Pfam" id="PF03446">
    <property type="entry name" value="NAD_binding_2"/>
    <property type="match status" value="1"/>
</dbReference>
<comment type="similarity">
    <text evidence="3 12 15">Belongs to the 6-phosphogluconate dehydrogenase family.</text>
</comment>
<evidence type="ECO:0000256" key="6">
    <source>
        <dbReference type="ARBA" id="ARBA00018193"/>
    </source>
</evidence>
<feature type="binding site" description="in other chain" evidence="14">
    <location>
        <position position="196"/>
    </location>
    <ligand>
        <name>substrate</name>
        <note>ligand shared between dimeric partners</note>
    </ligand>
</feature>
<feature type="binding site" description="in other chain" evidence="14">
    <location>
        <position position="108"/>
    </location>
    <ligand>
        <name>substrate</name>
        <note>ligand shared between dimeric partners</note>
    </ligand>
</feature>
<dbReference type="PRINTS" id="PR00076">
    <property type="entry name" value="6PGDHDRGNASE"/>
</dbReference>
<dbReference type="GO" id="GO:0004616">
    <property type="term" value="F:phosphogluconate dehydrogenase (decarboxylating) activity"/>
    <property type="evidence" value="ECO:0007669"/>
    <property type="project" value="UniProtKB-EC"/>
</dbReference>
<dbReference type="InterPro" id="IPR006114">
    <property type="entry name" value="6PGDH_C"/>
</dbReference>
<evidence type="ECO:0000256" key="11">
    <source>
        <dbReference type="ARBA" id="ARBA00048640"/>
    </source>
</evidence>
<dbReference type="FunFam" id="1.10.1040.10:FF:000032">
    <property type="entry name" value="6-phosphogluconate dehydrogenase, decarboxylating"/>
    <property type="match status" value="1"/>
</dbReference>
<feature type="binding site" evidence="14">
    <location>
        <position position="448"/>
    </location>
    <ligand>
        <name>substrate</name>
        <note>ligand shared between dimeric partners</note>
    </ligand>
</feature>
<evidence type="ECO:0000256" key="13">
    <source>
        <dbReference type="PIRSR" id="PIRSR000109-1"/>
    </source>
</evidence>
<feature type="binding site" evidence="14">
    <location>
        <position position="454"/>
    </location>
    <ligand>
        <name>substrate</name>
        <note>ligand shared between dimeric partners</note>
    </ligand>
</feature>
<evidence type="ECO:0000256" key="12">
    <source>
        <dbReference type="PIRNR" id="PIRNR000109"/>
    </source>
</evidence>